<dbReference type="InterPro" id="IPR027417">
    <property type="entry name" value="P-loop_NTPase"/>
</dbReference>
<keyword evidence="3" id="KW-0547">Nucleotide-binding</keyword>
<evidence type="ECO:0000256" key="1">
    <source>
        <dbReference type="ARBA" id="ARBA00022448"/>
    </source>
</evidence>
<evidence type="ECO:0000256" key="4">
    <source>
        <dbReference type="ARBA" id="ARBA00022840"/>
    </source>
</evidence>
<dbReference type="PROSITE" id="PS50893">
    <property type="entry name" value="ABC_TRANSPORTER_2"/>
    <property type="match status" value="1"/>
</dbReference>
<sequence>MSFDLKQVGLTHGNGFRALHGISLRVGRAERAAVIGPSGAGKTSLIRLLGTALRPSEGRLDLLGDNPWQQPAGKLRALRTRIGTIHQSPPIPPRLRVITAILAGRLGVWPAWRGLLSLLYPADIAGAEAVLARFDLADRLFDRCDRLSGGQLQRVGIARVLYQQPDLILADEPVSALDPALADAALGELVSESERRQATLFASLHAVDLALKWFPRIIGLRAGEVVFDLPTARVSDTMLSELYAAEGGVLPTQANPRAPVRDPGEARMDIGPQKIVKLDACRGR</sequence>
<dbReference type="PROSITE" id="PS00211">
    <property type="entry name" value="ABC_TRANSPORTER_1"/>
    <property type="match status" value="1"/>
</dbReference>
<accession>A0A9D7E4C6</accession>
<dbReference type="Proteomes" id="UP000807785">
    <property type="component" value="Unassembled WGS sequence"/>
</dbReference>
<dbReference type="InterPro" id="IPR050086">
    <property type="entry name" value="MetN_ABC_transporter-like"/>
</dbReference>
<dbReference type="InterPro" id="IPR003593">
    <property type="entry name" value="AAA+_ATPase"/>
</dbReference>
<reference evidence="8" key="1">
    <citation type="submission" date="2020-10" db="EMBL/GenBank/DDBJ databases">
        <title>Connecting structure to function with the recovery of over 1000 high-quality activated sludge metagenome-assembled genomes encoding full-length rRNA genes using long-read sequencing.</title>
        <authorList>
            <person name="Singleton C.M."/>
            <person name="Petriglieri F."/>
            <person name="Kristensen J.M."/>
            <person name="Kirkegaard R.H."/>
            <person name="Michaelsen T.Y."/>
            <person name="Andersen M.H."/>
            <person name="Karst S.M."/>
            <person name="Dueholm M.S."/>
            <person name="Nielsen P.H."/>
            <person name="Albertsen M."/>
        </authorList>
    </citation>
    <scope>NUCLEOTIDE SEQUENCE</scope>
    <source>
        <strain evidence="8">Bjer_18-Q3-R1-45_BAT3C.347</strain>
    </source>
</reference>
<evidence type="ECO:0000259" key="7">
    <source>
        <dbReference type="PROSITE" id="PS50893"/>
    </source>
</evidence>
<keyword evidence="2" id="KW-1003">Cell membrane</keyword>
<dbReference type="GO" id="GO:0016887">
    <property type="term" value="F:ATP hydrolysis activity"/>
    <property type="evidence" value="ECO:0007669"/>
    <property type="project" value="InterPro"/>
</dbReference>
<keyword evidence="4 8" id="KW-0067">ATP-binding</keyword>
<comment type="caution">
    <text evidence="8">The sequence shown here is derived from an EMBL/GenBank/DDBJ whole genome shotgun (WGS) entry which is preliminary data.</text>
</comment>
<dbReference type="Gene3D" id="3.40.50.300">
    <property type="entry name" value="P-loop containing nucleotide triphosphate hydrolases"/>
    <property type="match status" value="1"/>
</dbReference>
<proteinExistence type="predicted"/>
<dbReference type="GO" id="GO:0005524">
    <property type="term" value="F:ATP binding"/>
    <property type="evidence" value="ECO:0007669"/>
    <property type="project" value="UniProtKB-KW"/>
</dbReference>
<protein>
    <submittedName>
        <fullName evidence="8">ATP-binding cassette domain-containing protein</fullName>
    </submittedName>
</protein>
<dbReference type="InterPro" id="IPR003439">
    <property type="entry name" value="ABC_transporter-like_ATP-bd"/>
</dbReference>
<organism evidence="8 9">
    <name type="scientific">Candidatus Methylophosphatis roskildensis</name>
    <dbReference type="NCBI Taxonomy" id="2899263"/>
    <lineage>
        <taxon>Bacteria</taxon>
        <taxon>Pseudomonadati</taxon>
        <taxon>Pseudomonadota</taxon>
        <taxon>Betaproteobacteria</taxon>
        <taxon>Nitrosomonadales</taxon>
        <taxon>Sterolibacteriaceae</taxon>
        <taxon>Candidatus Methylophosphatis</taxon>
    </lineage>
</organism>
<dbReference type="AlphaFoldDB" id="A0A9D7E4C6"/>
<evidence type="ECO:0000313" key="9">
    <source>
        <dbReference type="Proteomes" id="UP000807785"/>
    </source>
</evidence>
<dbReference type="SMART" id="SM00382">
    <property type="entry name" value="AAA"/>
    <property type="match status" value="1"/>
</dbReference>
<dbReference type="PANTHER" id="PTHR43166">
    <property type="entry name" value="AMINO ACID IMPORT ATP-BINDING PROTEIN"/>
    <property type="match status" value="1"/>
</dbReference>
<dbReference type="SUPFAM" id="SSF52540">
    <property type="entry name" value="P-loop containing nucleoside triphosphate hydrolases"/>
    <property type="match status" value="1"/>
</dbReference>
<feature type="domain" description="ABC transporter" evidence="7">
    <location>
        <begin position="3"/>
        <end position="247"/>
    </location>
</feature>
<evidence type="ECO:0000313" key="8">
    <source>
        <dbReference type="EMBL" id="MBK6973548.1"/>
    </source>
</evidence>
<evidence type="ECO:0000256" key="3">
    <source>
        <dbReference type="ARBA" id="ARBA00022741"/>
    </source>
</evidence>
<gene>
    <name evidence="8" type="ORF">IPH26_11605</name>
</gene>
<dbReference type="EMBL" id="JADJEV010000003">
    <property type="protein sequence ID" value="MBK6973548.1"/>
    <property type="molecule type" value="Genomic_DNA"/>
</dbReference>
<keyword evidence="1" id="KW-0813">Transport</keyword>
<evidence type="ECO:0000256" key="6">
    <source>
        <dbReference type="ARBA" id="ARBA00023136"/>
    </source>
</evidence>
<name>A0A9D7E4C6_9PROT</name>
<evidence type="ECO:0000256" key="5">
    <source>
        <dbReference type="ARBA" id="ARBA00022967"/>
    </source>
</evidence>
<dbReference type="Pfam" id="PF00005">
    <property type="entry name" value="ABC_tran"/>
    <property type="match status" value="1"/>
</dbReference>
<keyword evidence="6" id="KW-0472">Membrane</keyword>
<evidence type="ECO:0000256" key="2">
    <source>
        <dbReference type="ARBA" id="ARBA00022475"/>
    </source>
</evidence>
<keyword evidence="5" id="KW-1278">Translocase</keyword>
<dbReference type="InterPro" id="IPR017871">
    <property type="entry name" value="ABC_transporter-like_CS"/>
</dbReference>
<dbReference type="PANTHER" id="PTHR43166:SF6">
    <property type="entry name" value="PHOSPHONATES IMPORT ATP-BINDING PROTEIN PHNC"/>
    <property type="match status" value="1"/>
</dbReference>